<dbReference type="RefSeq" id="WP_167130676.1">
    <property type="nucleotide sequence ID" value="NZ_JAANCM010000014.1"/>
</dbReference>
<comment type="catalytic activity">
    <reaction evidence="11">
        <text>dibenzothiophene + FMNH2 + O2 = dibenzothiophene 5-oxide + FMN + H2O + H(+)</text>
        <dbReference type="Rhea" id="RHEA:49076"/>
        <dbReference type="ChEBI" id="CHEBI:15377"/>
        <dbReference type="ChEBI" id="CHEBI:15378"/>
        <dbReference type="ChEBI" id="CHEBI:15379"/>
        <dbReference type="ChEBI" id="CHEBI:23681"/>
        <dbReference type="ChEBI" id="CHEBI:23683"/>
        <dbReference type="ChEBI" id="CHEBI:57618"/>
        <dbReference type="ChEBI" id="CHEBI:58210"/>
    </reaction>
</comment>
<evidence type="ECO:0000256" key="6">
    <source>
        <dbReference type="ARBA" id="ARBA00023033"/>
    </source>
</evidence>
<dbReference type="SUPFAM" id="SSF47203">
    <property type="entry name" value="Acyl-CoA dehydrogenase C-terminal domain-like"/>
    <property type="match status" value="1"/>
</dbReference>
<keyword evidence="5 17" id="KW-0560">Oxidoreductase</keyword>
<reference evidence="17" key="1">
    <citation type="submission" date="2020-03" db="EMBL/GenBank/DDBJ databases">
        <title>Ferranicluibacter endophyticum gen. nov., sp. nov., a new genus isolated from Rubus ulmifolius Schott. stem.</title>
        <authorList>
            <person name="Roca-Couso R."/>
            <person name="Flores-Felix J.D."/>
            <person name="Igual J.M."/>
            <person name="Rivas R."/>
        </authorList>
    </citation>
    <scope>NUCLEOTIDE SEQUENCE</scope>
    <source>
        <strain evidence="17">CRRU44</strain>
    </source>
</reference>
<dbReference type="PANTHER" id="PTHR43884">
    <property type="entry name" value="ACYL-COA DEHYDROGENASE"/>
    <property type="match status" value="1"/>
</dbReference>
<dbReference type="GO" id="GO:0050660">
    <property type="term" value="F:flavin adenine dinucleotide binding"/>
    <property type="evidence" value="ECO:0007669"/>
    <property type="project" value="InterPro"/>
</dbReference>
<dbReference type="GO" id="GO:0006552">
    <property type="term" value="P:L-leucine catabolic process"/>
    <property type="evidence" value="ECO:0007669"/>
    <property type="project" value="TreeGrafter"/>
</dbReference>
<dbReference type="EC" id="1.14.14.21" evidence="9"/>
<proteinExistence type="inferred from homology"/>
<dbReference type="Gene3D" id="1.10.540.10">
    <property type="entry name" value="Acyl-CoA dehydrogenase/oxidase, N-terminal domain"/>
    <property type="match status" value="1"/>
</dbReference>
<evidence type="ECO:0000256" key="8">
    <source>
        <dbReference type="ARBA" id="ARBA00034317"/>
    </source>
</evidence>
<protein>
    <recommendedName>
        <fullName evidence="10">Dibenzothiophene monooxygenase</fullName>
        <ecNumber evidence="9">1.14.14.21</ecNumber>
    </recommendedName>
</protein>
<dbReference type="Pfam" id="PF08028">
    <property type="entry name" value="Acyl-CoA_dh_2"/>
    <property type="match status" value="1"/>
</dbReference>
<keyword evidence="6" id="KW-0503">Monooxygenase</keyword>
<comment type="similarity">
    <text evidence="8">Belongs to the DszC flavin monooxygenase family.</text>
</comment>
<dbReference type="InterPro" id="IPR009100">
    <property type="entry name" value="AcylCoA_DH/oxidase_NM_dom_sf"/>
</dbReference>
<evidence type="ECO:0000256" key="9">
    <source>
        <dbReference type="ARBA" id="ARBA00034328"/>
    </source>
</evidence>
<comment type="catalytic activity">
    <reaction evidence="12">
        <text>dibenzothiophene 5-oxide + FMNH2 + O2 = dibenzothiophene 5,5-dioxide + FMN + H2O + H(+)</text>
        <dbReference type="Rhea" id="RHEA:49080"/>
        <dbReference type="ChEBI" id="CHEBI:15377"/>
        <dbReference type="ChEBI" id="CHEBI:15378"/>
        <dbReference type="ChEBI" id="CHEBI:15379"/>
        <dbReference type="ChEBI" id="CHEBI:23683"/>
        <dbReference type="ChEBI" id="CHEBI:57618"/>
        <dbReference type="ChEBI" id="CHEBI:58210"/>
        <dbReference type="ChEBI" id="CHEBI:90356"/>
    </reaction>
</comment>
<dbReference type="GO" id="GO:0004497">
    <property type="term" value="F:monooxygenase activity"/>
    <property type="evidence" value="ECO:0007669"/>
    <property type="project" value="UniProtKB-KW"/>
</dbReference>
<evidence type="ECO:0000313" key="18">
    <source>
        <dbReference type="Proteomes" id="UP001155840"/>
    </source>
</evidence>
<dbReference type="SUPFAM" id="SSF56645">
    <property type="entry name" value="Acyl-CoA dehydrogenase NM domain-like"/>
    <property type="match status" value="1"/>
</dbReference>
<evidence type="ECO:0000256" key="10">
    <source>
        <dbReference type="ARBA" id="ARBA00034345"/>
    </source>
</evidence>
<keyword evidence="4" id="KW-0547">Nucleotide-binding</keyword>
<dbReference type="AlphaFoldDB" id="A0AA44CE80"/>
<evidence type="ECO:0000256" key="1">
    <source>
        <dbReference type="ARBA" id="ARBA00004496"/>
    </source>
</evidence>
<evidence type="ECO:0000313" key="17">
    <source>
        <dbReference type="EMBL" id="NHT78366.1"/>
    </source>
</evidence>
<keyword evidence="2" id="KW-0285">Flavoprotein</keyword>
<dbReference type="GO" id="GO:0008470">
    <property type="term" value="F:3-methylbutanoyl-CoA dehydrogenase activity"/>
    <property type="evidence" value="ECO:0007669"/>
    <property type="project" value="TreeGrafter"/>
</dbReference>
<evidence type="ECO:0000256" key="2">
    <source>
        <dbReference type="ARBA" id="ARBA00022630"/>
    </source>
</evidence>
<gene>
    <name evidence="17" type="ORF">G8E10_21920</name>
</gene>
<dbReference type="PANTHER" id="PTHR43884:SF12">
    <property type="entry name" value="ISOVALERYL-COA DEHYDROGENASE, MITOCHONDRIAL-RELATED"/>
    <property type="match status" value="1"/>
</dbReference>
<dbReference type="PIRSF" id="PIRSF016578">
    <property type="entry name" value="HsaA"/>
    <property type="match status" value="1"/>
</dbReference>
<comment type="subcellular location">
    <subcellularLocation>
        <location evidence="1">Cytoplasm</location>
    </subcellularLocation>
</comment>
<evidence type="ECO:0000256" key="5">
    <source>
        <dbReference type="ARBA" id="ARBA00023002"/>
    </source>
</evidence>
<dbReference type="InterPro" id="IPR037069">
    <property type="entry name" value="AcylCoA_DH/ox_N_sf"/>
</dbReference>
<dbReference type="InterPro" id="IPR013786">
    <property type="entry name" value="AcylCoA_DH/ox_N"/>
</dbReference>
<evidence type="ECO:0000256" key="11">
    <source>
        <dbReference type="ARBA" id="ARBA00047859"/>
    </source>
</evidence>
<evidence type="ECO:0000256" key="4">
    <source>
        <dbReference type="ARBA" id="ARBA00022741"/>
    </source>
</evidence>
<evidence type="ECO:0000256" key="13">
    <source>
        <dbReference type="ARBA" id="ARBA00049456"/>
    </source>
</evidence>
<dbReference type="InterPro" id="IPR046373">
    <property type="entry name" value="Acyl-CoA_Oxase/DH_mid-dom_sf"/>
</dbReference>
<accession>A0AA44CE80</accession>
<dbReference type="InterPro" id="IPR023922">
    <property type="entry name" value="S04_starv_induced_SfnB"/>
</dbReference>
<dbReference type="NCBIfam" id="TIGR04022">
    <property type="entry name" value="sulfur_SfnB"/>
    <property type="match status" value="1"/>
</dbReference>
<comment type="caution">
    <text evidence="17">The sequence shown here is derived from an EMBL/GenBank/DDBJ whole genome shotgun (WGS) entry which is preliminary data.</text>
</comment>
<keyword evidence="3" id="KW-0288">FMN</keyword>
<evidence type="ECO:0000259" key="16">
    <source>
        <dbReference type="Pfam" id="PF08028"/>
    </source>
</evidence>
<dbReference type="GO" id="GO:0005737">
    <property type="term" value="C:cytoplasm"/>
    <property type="evidence" value="ECO:0007669"/>
    <property type="project" value="UniProtKB-SubCell"/>
</dbReference>
<keyword evidence="18" id="KW-1185">Reference proteome</keyword>
<evidence type="ECO:0000259" key="15">
    <source>
        <dbReference type="Pfam" id="PF02771"/>
    </source>
</evidence>
<sequence>MTKLIRLSTHDTDRTADRIASEEEALIVARTLAAEFALTASERDRDRILPHAEMDRLAASGLLAITVPAEYGGIDVSNAVLAEVTAILSEADGSIGQIPQNHFYILEALRHDGTDDQKRFYYGRALAGDRFGNALSETGTKTVGHYNTRLTRDGAGFCIDGRKFYSTGVLFADWIAIFALDEDEKITMSFVPRGTEGVEIVDDWDGIGQRTTGSGTTILDGVRVPPSAVVRHHQGFERPGTIGSVGQIIHAGIDLGIARAAFADMVRFIRTVSRPWTNSGVERASEDPLTVARVGQVAIRIEAATAIVEYAGRKVDHAQVDLTEETAVAASLAVASAKVLTTEIAIEATNTLFELAGTASAREGLNLDRHWRNARTHTLHDPVRWKYHVAGNYHLNDVAPPRSGAL</sequence>
<dbReference type="InterPro" id="IPR036250">
    <property type="entry name" value="AcylCo_DH-like_C"/>
</dbReference>
<dbReference type="Pfam" id="PF02770">
    <property type="entry name" value="Acyl-CoA_dh_M"/>
    <property type="match status" value="1"/>
</dbReference>
<feature type="domain" description="Acyl-CoA dehydrogenase C-terminal" evidence="16">
    <location>
        <begin position="248"/>
        <end position="381"/>
    </location>
</feature>
<dbReference type="Gene3D" id="1.20.140.10">
    <property type="entry name" value="Butyryl-CoA Dehydrogenase, subunit A, domain 3"/>
    <property type="match status" value="1"/>
</dbReference>
<dbReference type="Proteomes" id="UP001155840">
    <property type="component" value="Unassembled WGS sequence"/>
</dbReference>
<evidence type="ECO:0000256" key="3">
    <source>
        <dbReference type="ARBA" id="ARBA00022643"/>
    </source>
</evidence>
<organism evidence="17 18">
    <name type="scientific">Ferranicluibacter rubi</name>
    <dbReference type="NCBI Taxonomy" id="2715133"/>
    <lineage>
        <taxon>Bacteria</taxon>
        <taxon>Pseudomonadati</taxon>
        <taxon>Pseudomonadota</taxon>
        <taxon>Alphaproteobacteria</taxon>
        <taxon>Hyphomicrobiales</taxon>
        <taxon>Rhizobiaceae</taxon>
        <taxon>Ferranicluibacter</taxon>
    </lineage>
</organism>
<evidence type="ECO:0000256" key="7">
    <source>
        <dbReference type="ARBA" id="ARBA00034307"/>
    </source>
</evidence>
<dbReference type="EMBL" id="JAANCM010000014">
    <property type="protein sequence ID" value="NHT78366.1"/>
    <property type="molecule type" value="Genomic_DNA"/>
</dbReference>
<dbReference type="InterPro" id="IPR013107">
    <property type="entry name" value="Acyl-CoA_DH_C"/>
</dbReference>
<dbReference type="Pfam" id="PF02771">
    <property type="entry name" value="Acyl-CoA_dh_N"/>
    <property type="match status" value="1"/>
</dbReference>
<comment type="catalytic activity">
    <reaction evidence="13">
        <text>dibenzothiophene + 2 FMNH2 + 2 O2 = dibenzothiophene 5,5-dioxide + 2 FMN + 2 H2O + 2 H(+)</text>
        <dbReference type="Rhea" id="RHEA:49072"/>
        <dbReference type="ChEBI" id="CHEBI:15377"/>
        <dbReference type="ChEBI" id="CHEBI:15378"/>
        <dbReference type="ChEBI" id="CHEBI:15379"/>
        <dbReference type="ChEBI" id="CHEBI:23681"/>
        <dbReference type="ChEBI" id="CHEBI:57618"/>
        <dbReference type="ChEBI" id="CHEBI:58210"/>
        <dbReference type="ChEBI" id="CHEBI:90356"/>
        <dbReference type="EC" id="1.14.14.21"/>
    </reaction>
</comment>
<evidence type="ECO:0000256" key="12">
    <source>
        <dbReference type="ARBA" id="ARBA00048445"/>
    </source>
</evidence>
<evidence type="ECO:0000259" key="14">
    <source>
        <dbReference type="Pfam" id="PF02770"/>
    </source>
</evidence>
<dbReference type="InterPro" id="IPR006091">
    <property type="entry name" value="Acyl-CoA_Oxase/DH_mid-dom"/>
</dbReference>
<feature type="domain" description="Acyl-CoA oxidase/dehydrogenase middle" evidence="14">
    <location>
        <begin position="139"/>
        <end position="222"/>
    </location>
</feature>
<feature type="domain" description="Acyl-CoA dehydrogenase/oxidase N-terminal" evidence="15">
    <location>
        <begin position="28"/>
        <end position="128"/>
    </location>
</feature>
<name>A0AA44CE80_9HYPH</name>
<dbReference type="Gene3D" id="2.40.110.10">
    <property type="entry name" value="Butyryl-CoA Dehydrogenase, subunit A, domain 2"/>
    <property type="match status" value="1"/>
</dbReference>
<comment type="pathway">
    <text evidence="7">Sulfur metabolism; dibenzothiophene degradation.</text>
</comment>